<dbReference type="AlphaFoldDB" id="A0A3N5CCK6"/>
<evidence type="ECO:0000256" key="1">
    <source>
        <dbReference type="SAM" id="Phobius"/>
    </source>
</evidence>
<evidence type="ECO:0000313" key="3">
    <source>
        <dbReference type="Proteomes" id="UP000277108"/>
    </source>
</evidence>
<gene>
    <name evidence="2" type="ORF">EDD62_0385</name>
</gene>
<dbReference type="Proteomes" id="UP000277108">
    <property type="component" value="Unassembled WGS sequence"/>
</dbReference>
<protein>
    <submittedName>
        <fullName evidence="2">Uncharacterized protein</fullName>
    </submittedName>
</protein>
<keyword evidence="1" id="KW-0472">Membrane</keyword>
<proteinExistence type="predicted"/>
<organism evidence="2 3">
    <name type="scientific">Abyssicoccus albus</name>
    <dbReference type="NCBI Taxonomy" id="1817405"/>
    <lineage>
        <taxon>Bacteria</taxon>
        <taxon>Bacillati</taxon>
        <taxon>Bacillota</taxon>
        <taxon>Bacilli</taxon>
        <taxon>Bacillales</taxon>
        <taxon>Abyssicoccaceae</taxon>
    </lineage>
</organism>
<comment type="caution">
    <text evidence="2">The sequence shown here is derived from an EMBL/GenBank/DDBJ whole genome shotgun (WGS) entry which is preliminary data.</text>
</comment>
<accession>A0A3N5CCK6</accession>
<keyword evidence="3" id="KW-1185">Reference proteome</keyword>
<keyword evidence="1" id="KW-1133">Transmembrane helix</keyword>
<dbReference type="EMBL" id="RKRK01000002">
    <property type="protein sequence ID" value="RPF57752.1"/>
    <property type="molecule type" value="Genomic_DNA"/>
</dbReference>
<evidence type="ECO:0000313" key="2">
    <source>
        <dbReference type="EMBL" id="RPF57752.1"/>
    </source>
</evidence>
<sequence length="31" mass="3584">MKNFDMYDLAKVLIVVSIIMFVGGIVYLLFM</sequence>
<name>A0A3N5CCK6_9BACL</name>
<keyword evidence="1" id="KW-0812">Transmembrane</keyword>
<reference evidence="2 3" key="1">
    <citation type="submission" date="2018-11" db="EMBL/GenBank/DDBJ databases">
        <title>Genomic Encyclopedia of Type Strains, Phase IV (KMG-IV): sequencing the most valuable type-strain genomes for metagenomic binning, comparative biology and taxonomic classification.</title>
        <authorList>
            <person name="Goeker M."/>
        </authorList>
    </citation>
    <scope>NUCLEOTIDE SEQUENCE [LARGE SCALE GENOMIC DNA]</scope>
    <source>
        <strain evidence="2 3">DSM 29158</strain>
    </source>
</reference>
<feature type="transmembrane region" description="Helical" evidence="1">
    <location>
        <begin position="12"/>
        <end position="30"/>
    </location>
</feature>